<name>A0A562SRY6_9BACT</name>
<feature type="domain" description="Putative beta-lactamase-inhibitor-like PepSY-like" evidence="2">
    <location>
        <begin position="54"/>
        <end position="142"/>
    </location>
</feature>
<organism evidence="3 4">
    <name type="scientific">Lacibacter cauensis</name>
    <dbReference type="NCBI Taxonomy" id="510947"/>
    <lineage>
        <taxon>Bacteria</taxon>
        <taxon>Pseudomonadati</taxon>
        <taxon>Bacteroidota</taxon>
        <taxon>Chitinophagia</taxon>
        <taxon>Chitinophagales</taxon>
        <taxon>Chitinophagaceae</taxon>
        <taxon>Lacibacter</taxon>
    </lineage>
</organism>
<evidence type="ECO:0000256" key="1">
    <source>
        <dbReference type="SAM" id="SignalP"/>
    </source>
</evidence>
<evidence type="ECO:0000313" key="3">
    <source>
        <dbReference type="EMBL" id="TWI83888.1"/>
    </source>
</evidence>
<keyword evidence="4" id="KW-1185">Reference proteome</keyword>
<dbReference type="Pfam" id="PF11396">
    <property type="entry name" value="PepSY_like"/>
    <property type="match status" value="1"/>
</dbReference>
<dbReference type="EMBL" id="VLLE01000003">
    <property type="protein sequence ID" value="TWI83888.1"/>
    <property type="molecule type" value="Genomic_DNA"/>
</dbReference>
<dbReference type="InterPro" id="IPR021533">
    <property type="entry name" value="PepSY-like"/>
</dbReference>
<accession>A0A562SRY6</accession>
<keyword evidence="1" id="KW-0732">Signal</keyword>
<dbReference type="SUPFAM" id="SSF160574">
    <property type="entry name" value="BT0923-like"/>
    <property type="match status" value="1"/>
</dbReference>
<feature type="chain" id="PRO_5022204418" evidence="1">
    <location>
        <begin position="21"/>
        <end position="149"/>
    </location>
</feature>
<protein>
    <submittedName>
        <fullName evidence="3">Putative PepSY-like beta-lactamase-inhibitor</fullName>
    </submittedName>
</protein>
<gene>
    <name evidence="3" type="ORF">IQ13_2007</name>
</gene>
<comment type="caution">
    <text evidence="3">The sequence shown here is derived from an EMBL/GenBank/DDBJ whole genome shotgun (WGS) entry which is preliminary data.</text>
</comment>
<dbReference type="Gene3D" id="3.10.450.360">
    <property type="match status" value="1"/>
</dbReference>
<dbReference type="OrthoDB" id="668972at2"/>
<dbReference type="AlphaFoldDB" id="A0A562SRY6"/>
<proteinExistence type="predicted"/>
<dbReference type="RefSeq" id="WP_144886170.1">
    <property type="nucleotide sequence ID" value="NZ_VLLE01000003.1"/>
</dbReference>
<reference evidence="3 4" key="1">
    <citation type="journal article" date="2015" name="Stand. Genomic Sci.">
        <title>Genomic Encyclopedia of Bacterial and Archaeal Type Strains, Phase III: the genomes of soil and plant-associated and newly described type strains.</title>
        <authorList>
            <person name="Whitman W.B."/>
            <person name="Woyke T."/>
            <person name="Klenk H.P."/>
            <person name="Zhou Y."/>
            <person name="Lilburn T.G."/>
            <person name="Beck B.J."/>
            <person name="De Vos P."/>
            <person name="Vandamme P."/>
            <person name="Eisen J.A."/>
            <person name="Garrity G."/>
            <person name="Hugenholtz P."/>
            <person name="Kyrpides N.C."/>
        </authorList>
    </citation>
    <scope>NUCLEOTIDE SEQUENCE [LARGE SCALE GENOMIC DNA]</scope>
    <source>
        <strain evidence="3 4">CGMCC 1.7271</strain>
    </source>
</reference>
<sequence length="149" mass="17262">MKLIFSLLLSFMLINFTVDAQQLFSVPDIVKQTFDKQYPDAQDLKWTNGLDNHSVRFTLGDRKLKANYAPKGDWVSTEEQVKMEALPEVVQEGFNKSKYKDWPVKDVVAVTKPRENANEYFIIVQKSALNKKKLVFDVKGRLYEELLSL</sequence>
<evidence type="ECO:0000259" key="2">
    <source>
        <dbReference type="Pfam" id="PF11396"/>
    </source>
</evidence>
<evidence type="ECO:0000313" key="4">
    <source>
        <dbReference type="Proteomes" id="UP000316167"/>
    </source>
</evidence>
<dbReference type="Proteomes" id="UP000316167">
    <property type="component" value="Unassembled WGS sequence"/>
</dbReference>
<feature type="signal peptide" evidence="1">
    <location>
        <begin position="1"/>
        <end position="20"/>
    </location>
</feature>